<keyword evidence="2 7" id="KW-0813">Transport</keyword>
<evidence type="ECO:0000256" key="3">
    <source>
        <dbReference type="ARBA" id="ARBA00022452"/>
    </source>
</evidence>
<evidence type="ECO:0000256" key="5">
    <source>
        <dbReference type="ARBA" id="ARBA00023136"/>
    </source>
</evidence>
<dbReference type="InterPro" id="IPR023997">
    <property type="entry name" value="TonB-dep_OMP_SusC/RagA_CS"/>
</dbReference>
<evidence type="ECO:0000313" key="12">
    <source>
        <dbReference type="Proteomes" id="UP001500101"/>
    </source>
</evidence>
<evidence type="ECO:0000259" key="10">
    <source>
        <dbReference type="Pfam" id="PF14905"/>
    </source>
</evidence>
<dbReference type="InterPro" id="IPR008969">
    <property type="entry name" value="CarboxyPept-like_regulatory"/>
</dbReference>
<dbReference type="Gene3D" id="2.170.130.10">
    <property type="entry name" value="TonB-dependent receptor, plug domain"/>
    <property type="match status" value="1"/>
</dbReference>
<dbReference type="InterPro" id="IPR041700">
    <property type="entry name" value="OMP_b-brl_3"/>
</dbReference>
<dbReference type="Pfam" id="PF14905">
    <property type="entry name" value="OMP_b-brl_3"/>
    <property type="match status" value="1"/>
</dbReference>
<dbReference type="Proteomes" id="UP001500101">
    <property type="component" value="Unassembled WGS sequence"/>
</dbReference>
<feature type="chain" id="PRO_5045080788" evidence="8">
    <location>
        <begin position="22"/>
        <end position="1073"/>
    </location>
</feature>
<organism evidence="11 12">
    <name type="scientific">Sphingobacterium kyonggiense</name>
    <dbReference type="NCBI Taxonomy" id="714075"/>
    <lineage>
        <taxon>Bacteria</taxon>
        <taxon>Pseudomonadati</taxon>
        <taxon>Bacteroidota</taxon>
        <taxon>Sphingobacteriia</taxon>
        <taxon>Sphingobacteriales</taxon>
        <taxon>Sphingobacteriaceae</taxon>
        <taxon>Sphingobacterium</taxon>
    </lineage>
</organism>
<keyword evidence="6 7" id="KW-0998">Cell outer membrane</keyword>
<keyword evidence="5 7" id="KW-0472">Membrane</keyword>
<dbReference type="InterPro" id="IPR037066">
    <property type="entry name" value="Plug_dom_sf"/>
</dbReference>
<dbReference type="NCBIfam" id="TIGR04057">
    <property type="entry name" value="SusC_RagA_signa"/>
    <property type="match status" value="1"/>
</dbReference>
<comment type="similarity">
    <text evidence="7">Belongs to the TonB-dependent receptor family.</text>
</comment>
<keyword evidence="3 7" id="KW-1134">Transmembrane beta strand</keyword>
<feature type="domain" description="TonB-dependent receptor plug" evidence="9">
    <location>
        <begin position="118"/>
        <end position="240"/>
    </location>
</feature>
<evidence type="ECO:0000313" key="11">
    <source>
        <dbReference type="EMBL" id="GAA4148266.1"/>
    </source>
</evidence>
<name>A0ABP7Z688_9SPHI</name>
<proteinExistence type="inferred from homology"/>
<evidence type="ECO:0000256" key="6">
    <source>
        <dbReference type="ARBA" id="ARBA00023237"/>
    </source>
</evidence>
<dbReference type="Gene3D" id="2.60.40.1120">
    <property type="entry name" value="Carboxypeptidase-like, regulatory domain"/>
    <property type="match status" value="1"/>
</dbReference>
<dbReference type="Pfam" id="PF07715">
    <property type="entry name" value="Plug"/>
    <property type="match status" value="1"/>
</dbReference>
<protein>
    <submittedName>
        <fullName evidence="11">SusC/RagA family TonB-linked outer membrane protein</fullName>
    </submittedName>
</protein>
<feature type="domain" description="Outer membrane protein beta-barrel" evidence="10">
    <location>
        <begin position="723"/>
        <end position="837"/>
    </location>
</feature>
<dbReference type="Gene3D" id="2.40.170.20">
    <property type="entry name" value="TonB-dependent receptor, beta-barrel domain"/>
    <property type="match status" value="1"/>
</dbReference>
<dbReference type="InterPro" id="IPR012910">
    <property type="entry name" value="Plug_dom"/>
</dbReference>
<evidence type="ECO:0000256" key="8">
    <source>
        <dbReference type="SAM" id="SignalP"/>
    </source>
</evidence>
<evidence type="ECO:0000256" key="7">
    <source>
        <dbReference type="PROSITE-ProRule" id="PRU01360"/>
    </source>
</evidence>
<sequence length="1073" mass="117207">MKLPTIISIAVASVCSMQMLAAQQQSIAGKITNAKGQPIVGASVFVKGTQQGTSSNENGLFTINASANSILSIKALGYATKEVSISGRTNLQITLEDAAGTDIDEVVVTALGIQRSEKSLGYSTQKIQGDDLTFTKETNVLGALAGKVAGAQVTGSSGASLGGTQKIKIRGINSVTGGGQPLMVIDGTPISNANFSSSSGNGVDLGNVGQDINPEDIESINVLKGPTASALYGLRGQYGVIMITTKKGKRGPKTVNVEVNSATSFEQVGNFMPLQNTYGVGNNQTFLKLASGEFYVNGNDESWGPKMDGTPVRMFYSFYKQDADYGKATPFSPQPNNIKDFFQTGMNTNNGVTISGGSENSAVRFSYNNTYIKGTYPNTFLKRNNFALNGSLDILDNLTASANINYANNNGQRPVMGYQGSFTGATQWFQRNIDINRLRNYQYADGTILNWNVNPNTTQELMLNNTPSDWNNPFFDAFENVNKDNRDRVFGDVGLTYKVLPSLKLSGFIRKDMFTQNTNRRLAVGGRNESGAGTFMGNSGYSVGKYQNDETNYEFLATYDKVWDDISLNANLGGNIYNRKYDYLSQRTQGGLSSPAFYNIEASIDRPVNSSYQLKKQIRSVYAMASLGYKDTYFLDASIRQDISSTLPKNNNAYWYPSISGSFVFSNLLGPSALSFGKLRASYAVAGADVDPFDILMNYNVGSVYATDNLTVNTLSIPDILNNPYLRPSFAHSYEFGTDLKFFNNRLGIDFTYYNQRNKDQVISLSTSSGTGFSKATVNAGDIENNGIELSLTATPVKSADFEWTTTLNGARNNSKIHKLIEGIDSYELDYNTYSSQTVYLYANKNQAFGSLVGPGYKRDEATGKMLLDNANLPIQEMNKNFGSVIPDFTGGFINSFRYKNLDINAMIDFQSGGQFFSWSKMLAVKSGQAEETAAINSNGKNVRDPLADGGGYEINGISQATGQEVTAFVDARSYFRNNIGTRIYEEWLFDASYVKLREVSLGYTFNQNQLGTSPFKSIRVALIARNPWMIWQKAPKGLDPSELSAGSASISWIEKGELQTVRSYGFNLSVKF</sequence>
<evidence type="ECO:0000256" key="4">
    <source>
        <dbReference type="ARBA" id="ARBA00022692"/>
    </source>
</evidence>
<evidence type="ECO:0000259" key="9">
    <source>
        <dbReference type="Pfam" id="PF07715"/>
    </source>
</evidence>
<dbReference type="NCBIfam" id="TIGR04056">
    <property type="entry name" value="OMP_RagA_SusC"/>
    <property type="match status" value="1"/>
</dbReference>
<keyword evidence="12" id="KW-1185">Reference proteome</keyword>
<comment type="subcellular location">
    <subcellularLocation>
        <location evidence="1 7">Cell outer membrane</location>
        <topology evidence="1 7">Multi-pass membrane protein</topology>
    </subcellularLocation>
</comment>
<evidence type="ECO:0000256" key="2">
    <source>
        <dbReference type="ARBA" id="ARBA00022448"/>
    </source>
</evidence>
<keyword evidence="8" id="KW-0732">Signal</keyword>
<reference evidence="12" key="1">
    <citation type="journal article" date="2019" name="Int. J. Syst. Evol. Microbiol.">
        <title>The Global Catalogue of Microorganisms (GCM) 10K type strain sequencing project: providing services to taxonomists for standard genome sequencing and annotation.</title>
        <authorList>
            <consortium name="The Broad Institute Genomics Platform"/>
            <consortium name="The Broad Institute Genome Sequencing Center for Infectious Disease"/>
            <person name="Wu L."/>
            <person name="Ma J."/>
        </authorList>
    </citation>
    <scope>NUCLEOTIDE SEQUENCE [LARGE SCALE GENOMIC DNA]</scope>
    <source>
        <strain evidence="12">JCM 16704</strain>
    </source>
</reference>
<dbReference type="SUPFAM" id="SSF56935">
    <property type="entry name" value="Porins"/>
    <property type="match status" value="1"/>
</dbReference>
<dbReference type="InterPro" id="IPR036942">
    <property type="entry name" value="Beta-barrel_TonB_sf"/>
</dbReference>
<dbReference type="InterPro" id="IPR039426">
    <property type="entry name" value="TonB-dep_rcpt-like"/>
</dbReference>
<gene>
    <name evidence="11" type="ORF">GCM10022216_34980</name>
</gene>
<dbReference type="RefSeq" id="WP_344676027.1">
    <property type="nucleotide sequence ID" value="NZ_BAAAZI010000015.1"/>
</dbReference>
<evidence type="ECO:0000256" key="1">
    <source>
        <dbReference type="ARBA" id="ARBA00004571"/>
    </source>
</evidence>
<dbReference type="Pfam" id="PF13715">
    <property type="entry name" value="CarbopepD_reg_2"/>
    <property type="match status" value="1"/>
</dbReference>
<comment type="caution">
    <text evidence="11">The sequence shown here is derived from an EMBL/GenBank/DDBJ whole genome shotgun (WGS) entry which is preliminary data.</text>
</comment>
<feature type="signal peptide" evidence="8">
    <location>
        <begin position="1"/>
        <end position="21"/>
    </location>
</feature>
<dbReference type="EMBL" id="BAAAZI010000015">
    <property type="protein sequence ID" value="GAA4148266.1"/>
    <property type="molecule type" value="Genomic_DNA"/>
</dbReference>
<dbReference type="InterPro" id="IPR023996">
    <property type="entry name" value="TonB-dep_OMP_SusC/RagA"/>
</dbReference>
<dbReference type="PROSITE" id="PS52016">
    <property type="entry name" value="TONB_DEPENDENT_REC_3"/>
    <property type="match status" value="1"/>
</dbReference>
<accession>A0ABP7Z688</accession>
<keyword evidence="4 7" id="KW-0812">Transmembrane</keyword>
<dbReference type="SUPFAM" id="SSF49464">
    <property type="entry name" value="Carboxypeptidase regulatory domain-like"/>
    <property type="match status" value="1"/>
</dbReference>